<feature type="compositionally biased region" description="Low complexity" evidence="1">
    <location>
        <begin position="24"/>
        <end position="45"/>
    </location>
</feature>
<feature type="non-terminal residue" evidence="2">
    <location>
        <position position="66"/>
    </location>
</feature>
<feature type="region of interest" description="Disordered" evidence="1">
    <location>
        <begin position="19"/>
        <end position="48"/>
    </location>
</feature>
<reference evidence="2" key="1">
    <citation type="submission" date="2021-02" db="EMBL/GenBank/DDBJ databases">
        <authorList>
            <person name="Nowell W R."/>
        </authorList>
    </citation>
    <scope>NUCLEOTIDE SEQUENCE</scope>
</reference>
<gene>
    <name evidence="2" type="ORF">SMN809_LOCUS52792</name>
</gene>
<sequence>MLRALRVIKTKVRFVPAPCFSRMQSTSENNQQSSSTRPTSSKTKSYAPQNLPIYDYDLVVVGGGSG</sequence>
<proteinExistence type="predicted"/>
<evidence type="ECO:0000313" key="2">
    <source>
        <dbReference type="EMBL" id="CAF4922791.1"/>
    </source>
</evidence>
<evidence type="ECO:0000313" key="3">
    <source>
        <dbReference type="Proteomes" id="UP000676336"/>
    </source>
</evidence>
<comment type="caution">
    <text evidence="2">The sequence shown here is derived from an EMBL/GenBank/DDBJ whole genome shotgun (WGS) entry which is preliminary data.</text>
</comment>
<protein>
    <submittedName>
        <fullName evidence="2">Uncharacterized protein</fullName>
    </submittedName>
</protein>
<dbReference type="EMBL" id="CAJOBI010180082">
    <property type="protein sequence ID" value="CAF4922791.1"/>
    <property type="molecule type" value="Genomic_DNA"/>
</dbReference>
<accession>A0A8S3CKN4</accession>
<dbReference type="AlphaFoldDB" id="A0A8S3CKN4"/>
<evidence type="ECO:0000256" key="1">
    <source>
        <dbReference type="SAM" id="MobiDB-lite"/>
    </source>
</evidence>
<dbReference type="Proteomes" id="UP000676336">
    <property type="component" value="Unassembled WGS sequence"/>
</dbReference>
<organism evidence="2 3">
    <name type="scientific">Rotaria magnacalcarata</name>
    <dbReference type="NCBI Taxonomy" id="392030"/>
    <lineage>
        <taxon>Eukaryota</taxon>
        <taxon>Metazoa</taxon>
        <taxon>Spiralia</taxon>
        <taxon>Gnathifera</taxon>
        <taxon>Rotifera</taxon>
        <taxon>Eurotatoria</taxon>
        <taxon>Bdelloidea</taxon>
        <taxon>Philodinida</taxon>
        <taxon>Philodinidae</taxon>
        <taxon>Rotaria</taxon>
    </lineage>
</organism>
<name>A0A8S3CKN4_9BILA</name>